<comment type="caution">
    <text evidence="3">The sequence shown here is derived from an EMBL/GenBank/DDBJ whole genome shotgun (WGS) entry which is preliminary data.</text>
</comment>
<organism evidence="3 4">
    <name type="scientific">Paracoccus sulfuroxidans</name>
    <dbReference type="NCBI Taxonomy" id="384678"/>
    <lineage>
        <taxon>Bacteria</taxon>
        <taxon>Pseudomonadati</taxon>
        <taxon>Pseudomonadota</taxon>
        <taxon>Alphaproteobacteria</taxon>
        <taxon>Rhodobacterales</taxon>
        <taxon>Paracoccaceae</taxon>
        <taxon>Paracoccus</taxon>
    </lineage>
</organism>
<evidence type="ECO:0000256" key="2">
    <source>
        <dbReference type="SAM" id="SignalP"/>
    </source>
</evidence>
<dbReference type="AlphaFoldDB" id="A0A562NFR0"/>
<keyword evidence="4" id="KW-1185">Reference proteome</keyword>
<dbReference type="PANTHER" id="PTHR40940">
    <property type="entry name" value="PROTEIN BATD-RELATED"/>
    <property type="match status" value="1"/>
</dbReference>
<evidence type="ECO:0000313" key="4">
    <source>
        <dbReference type="Proteomes" id="UP000316225"/>
    </source>
</evidence>
<keyword evidence="1" id="KW-1133">Transmembrane helix</keyword>
<proteinExistence type="predicted"/>
<dbReference type="PANTHER" id="PTHR40940:SF2">
    <property type="entry name" value="BATD"/>
    <property type="match status" value="1"/>
</dbReference>
<dbReference type="EMBL" id="VLKU01000011">
    <property type="protein sequence ID" value="TWI31035.1"/>
    <property type="molecule type" value="Genomic_DNA"/>
</dbReference>
<evidence type="ECO:0000313" key="3">
    <source>
        <dbReference type="EMBL" id="TWI31035.1"/>
    </source>
</evidence>
<dbReference type="Proteomes" id="UP000316225">
    <property type="component" value="Unassembled WGS sequence"/>
</dbReference>
<protein>
    <submittedName>
        <fullName evidence="3">Oxygen tolerance protein BatD</fullName>
    </submittedName>
</protein>
<feature type="signal peptide" evidence="2">
    <location>
        <begin position="1"/>
        <end position="19"/>
    </location>
</feature>
<dbReference type="InterPro" id="IPR025738">
    <property type="entry name" value="BatD"/>
</dbReference>
<accession>A0A562NFR0</accession>
<feature type="transmembrane region" description="Helical" evidence="1">
    <location>
        <begin position="275"/>
        <end position="295"/>
    </location>
</feature>
<keyword evidence="1" id="KW-0472">Membrane</keyword>
<feature type="chain" id="PRO_5021793695" evidence="2">
    <location>
        <begin position="20"/>
        <end position="392"/>
    </location>
</feature>
<keyword evidence="2" id="KW-0732">Signal</keyword>
<keyword evidence="1" id="KW-0812">Transmembrane</keyword>
<sequence length="392" mass="42969">MVMLRALLLFLLLPFAALAQDQLRLVAPEFRPVVGEMIPITIRGEYTGAIALSEMTFPNSEGYDWIQYAPDRWFKERIDGKLLQIFERRIAVFPRRTGGLTVGPVSHQMTKSDGAAREQVVVEAPAISFSVTAYPGHGRPLSASSLAVTDELSTDPAQLRNGETFTRKITLTAKGAMAHLLPERPQIREKWLISFAAPELRETRLTPDGPVAFVSWEWSLRPHTGEQGALEPLRFSFFNTSIREMRGAITQPVQIGLTGFGNNVAGTSRPPARTLALIALTFGTALLVGVVLSLLGRRPGRRAASALIARLRLDPVRVALREAAASGNAFRLQAAAHDYARALRQRGWALDPALLRELDAAIYGENPRSVDVGQFGQRLLARKARNPIPSGA</sequence>
<gene>
    <name evidence="3" type="ORF">IQ24_03260</name>
</gene>
<name>A0A562NFR0_9RHOB</name>
<reference evidence="3 4" key="1">
    <citation type="journal article" date="2015" name="Stand. Genomic Sci.">
        <title>Genomic Encyclopedia of Bacterial and Archaeal Type Strains, Phase III: the genomes of soil and plant-associated and newly described type strains.</title>
        <authorList>
            <person name="Whitman W.B."/>
            <person name="Woyke T."/>
            <person name="Klenk H.P."/>
            <person name="Zhou Y."/>
            <person name="Lilburn T.G."/>
            <person name="Beck B.J."/>
            <person name="De Vos P."/>
            <person name="Vandamme P."/>
            <person name="Eisen J.A."/>
            <person name="Garrity G."/>
            <person name="Hugenholtz P."/>
            <person name="Kyrpides N.C."/>
        </authorList>
    </citation>
    <scope>NUCLEOTIDE SEQUENCE [LARGE SCALE GENOMIC DNA]</scope>
    <source>
        <strain evidence="3 4">CGMCC 1.5364</strain>
    </source>
</reference>
<evidence type="ECO:0000256" key="1">
    <source>
        <dbReference type="SAM" id="Phobius"/>
    </source>
</evidence>